<dbReference type="AlphaFoldDB" id="A0A4Y8KLL3"/>
<evidence type="ECO:0000313" key="4">
    <source>
        <dbReference type="EMBL" id="TFD78459.1"/>
    </source>
</evidence>
<evidence type="ECO:0000259" key="3">
    <source>
        <dbReference type="Pfam" id="PF26366"/>
    </source>
</evidence>
<keyword evidence="5" id="KW-1185">Reference proteome</keyword>
<proteinExistence type="predicted"/>
<keyword evidence="2" id="KW-0812">Transmembrane</keyword>
<gene>
    <name evidence="4" type="ORF">E3T53_09710</name>
</gene>
<feature type="domain" description="DUF8094" evidence="3">
    <location>
        <begin position="316"/>
        <end position="608"/>
    </location>
</feature>
<feature type="transmembrane region" description="Helical" evidence="2">
    <location>
        <begin position="257"/>
        <end position="279"/>
    </location>
</feature>
<accession>A0A4Y8KLL3</accession>
<dbReference type="InterPro" id="IPR058407">
    <property type="entry name" value="DUF8094"/>
</dbReference>
<keyword evidence="2" id="KW-1133">Transmembrane helix</keyword>
<dbReference type="EMBL" id="SOHQ01000028">
    <property type="protein sequence ID" value="TFD78459.1"/>
    <property type="molecule type" value="Genomic_DNA"/>
</dbReference>
<dbReference type="Pfam" id="PF26366">
    <property type="entry name" value="DUF8094"/>
    <property type="match status" value="1"/>
</dbReference>
<evidence type="ECO:0000313" key="5">
    <source>
        <dbReference type="Proteomes" id="UP000298218"/>
    </source>
</evidence>
<dbReference type="RefSeq" id="WP_134174344.1">
    <property type="nucleotide sequence ID" value="NZ_SODI01000001.1"/>
</dbReference>
<dbReference type="OrthoDB" id="3265533at2"/>
<comment type="caution">
    <text evidence="4">The sequence shown here is derived from an EMBL/GenBank/DDBJ whole genome shotgun (WGS) entry which is preliminary data.</text>
</comment>
<keyword evidence="2" id="KW-0472">Membrane</keyword>
<sequence>MRFVLAIVAFVLAAVMIVFGIAQRTVFLEPSTSSLSASTSGSSAYTVIDSSALSASPGNQTIRVSGSESTFLAYGRTADVTAWIGGDAHAVVSLDDKTQKLVVTEVEADVVAPENSSPAEGAALPEVNPVTNPAGSDLWLQEFEGASSLTKNLNLPEGISIIVASDGTAAAPSEVTMTWAADNSTPWAGPLLVGGAALLLIGLVMYILALLHLRRSRRPRRNVPRGPRLPYLPRVPLPKALKAGDITGSGRPNTRSMIAVVPMLLISGLVLSGCSADLWPAAPPAKTAGASETPMPSPTPESTDGASDATEVPPAAATVPQIERIVTKIATLAADADASMNAETIATRFTGTALEQRLKNYTMRGVDPAIAAPAAIGKPPLSVTLPQQSESWPRVVMTVIQQEDKTIPPTTLILRQETPRADYLVEYAISLEAGAQVPHVAPAAIGAPAIAPDNKLLLLPPNQVAAAYADVLLQGEASPSWPLFQTEGDEFLASFVKSRSDHIAQLAVTATLAFETAAGEGRTVALATNDSGAIVAVNVNETEIATVVNGEAVVNFNDAGSKALSGVTSSAKGIQKVLSDQLLFYVPAVGSTDKITLLGSTQGLISASELP</sequence>
<dbReference type="Proteomes" id="UP000298218">
    <property type="component" value="Unassembled WGS sequence"/>
</dbReference>
<protein>
    <recommendedName>
        <fullName evidence="3">DUF8094 domain-containing protein</fullName>
    </recommendedName>
</protein>
<evidence type="ECO:0000256" key="1">
    <source>
        <dbReference type="SAM" id="MobiDB-lite"/>
    </source>
</evidence>
<feature type="transmembrane region" description="Helical" evidence="2">
    <location>
        <begin position="187"/>
        <end position="211"/>
    </location>
</feature>
<name>A0A4Y8KLL3_9MICO</name>
<evidence type="ECO:0000256" key="2">
    <source>
        <dbReference type="SAM" id="Phobius"/>
    </source>
</evidence>
<feature type="region of interest" description="Disordered" evidence="1">
    <location>
        <begin position="283"/>
        <end position="317"/>
    </location>
</feature>
<reference evidence="4 5" key="1">
    <citation type="submission" date="2019-03" db="EMBL/GenBank/DDBJ databases">
        <title>Genomics of glacier-inhabiting Cryobacterium strains.</title>
        <authorList>
            <person name="Liu Q."/>
            <person name="Xin Y.-H."/>
        </authorList>
    </citation>
    <scope>NUCLEOTIDE SEQUENCE [LARGE SCALE GENOMIC DNA]</scope>
    <source>
        <strain evidence="4 5">CGMCC 1.4292</strain>
    </source>
</reference>
<organism evidence="4 5">
    <name type="scientific">Cryobacterium psychrophilum</name>
    <dbReference type="NCBI Taxonomy" id="41988"/>
    <lineage>
        <taxon>Bacteria</taxon>
        <taxon>Bacillati</taxon>
        <taxon>Actinomycetota</taxon>
        <taxon>Actinomycetes</taxon>
        <taxon>Micrococcales</taxon>
        <taxon>Microbacteriaceae</taxon>
        <taxon>Cryobacterium</taxon>
    </lineage>
</organism>